<feature type="region of interest" description="Disordered" evidence="1">
    <location>
        <begin position="379"/>
        <end position="444"/>
    </location>
</feature>
<feature type="compositionally biased region" description="Low complexity" evidence="1">
    <location>
        <begin position="94"/>
        <end position="109"/>
    </location>
</feature>
<dbReference type="OrthoDB" id="5369448at2759"/>
<dbReference type="Proteomes" id="UP000094569">
    <property type="component" value="Unassembled WGS sequence"/>
</dbReference>
<evidence type="ECO:0000256" key="1">
    <source>
        <dbReference type="SAM" id="MobiDB-lite"/>
    </source>
</evidence>
<feature type="region of interest" description="Disordered" evidence="1">
    <location>
        <begin position="68"/>
        <end position="140"/>
    </location>
</feature>
<evidence type="ECO:0008006" key="4">
    <source>
        <dbReference type="Google" id="ProtNLM"/>
    </source>
</evidence>
<sequence length="674" mass="73940">MEEPVRALEFPAQRALMASDDSRPCSSSGDEYPLVPSSFAAAEIPPGLLDYDEVESLQGDDLRSIRDYGYHSSASSTGRSSERDLEDERFLRAPSSTSSHSSVSSIPPSALVHSSDALKSPRTAGTRQHTYHRSGTFRRQNSVPSIQIHSDDESDEYEMSWHRGGQHHSGFSMRSPGSLPMKRLPYYSPGGSASKQSIRREYPLVLLHCNLLPPSLPVIGYTGVPNQKILKEVLPTKYYRRWKLLEEKVGSGVLRDRGVLISHPEDTYDLLEERLLESLELQQPRLHHGHFLGQHEYDSDRDDGATDDTQGEVCPDCGGRVVTCNDQNRKWEIKVFAANGLMRAGAWAAAWKEMEKVDVEVGLWLPRDVRRELERRLMEDESEHKLPSEPSEPVSEVNWGSRPPSAQEEVRSPLTKSSSTVNNSSLSLASPPASQGQEQVSPKVNQKSAEEIHLRKLLINYIRALASDRRNVAIGILSIFVAFLAISGARIPPSTSSSGLQAFPQETVASVPTSVVSMAQHHGMSADVSSVLSSIPSFVADESQVFSTKEDGAAGLQVPYSEMPTTSSELVPASMSTEAEWQDHVAVDDTSAKSPEVFDQPDMELQGTSVSVDQSEEPMVESMEQASDRTRNDHSTDSDGEVSGKEVDVQIESLELTGFGEPESNAADGIGEIA</sequence>
<evidence type="ECO:0000313" key="2">
    <source>
        <dbReference type="EMBL" id="ODM16361.1"/>
    </source>
</evidence>
<feature type="compositionally biased region" description="Low complexity" evidence="1">
    <location>
        <begin position="417"/>
        <end position="434"/>
    </location>
</feature>
<reference evidence="2 3" key="1">
    <citation type="journal article" date="2016" name="BMC Genomics">
        <title>Comparative genomic and transcriptomic analyses of the Fuzhuan brick tea-fermentation fungus Aspergillus cristatus.</title>
        <authorList>
            <person name="Ge Y."/>
            <person name="Wang Y."/>
            <person name="Liu Y."/>
            <person name="Tan Y."/>
            <person name="Ren X."/>
            <person name="Zhang X."/>
            <person name="Hyde K.D."/>
            <person name="Liu Y."/>
            <person name="Liu Z."/>
        </authorList>
    </citation>
    <scope>NUCLEOTIDE SEQUENCE [LARGE SCALE GENOMIC DNA]</scope>
    <source>
        <strain evidence="2 3">GZAAS20.1005</strain>
    </source>
</reference>
<dbReference type="AlphaFoldDB" id="A0A1E3B6D5"/>
<organism evidence="2 3">
    <name type="scientific">Aspergillus cristatus</name>
    <name type="common">Chinese Fuzhuan brick tea-fermentation fungus</name>
    <name type="synonym">Eurotium cristatum</name>
    <dbReference type="NCBI Taxonomy" id="573508"/>
    <lineage>
        <taxon>Eukaryota</taxon>
        <taxon>Fungi</taxon>
        <taxon>Dikarya</taxon>
        <taxon>Ascomycota</taxon>
        <taxon>Pezizomycotina</taxon>
        <taxon>Eurotiomycetes</taxon>
        <taxon>Eurotiomycetidae</taxon>
        <taxon>Eurotiales</taxon>
        <taxon>Aspergillaceae</taxon>
        <taxon>Aspergillus</taxon>
        <taxon>Aspergillus subgen. Aspergillus</taxon>
    </lineage>
</organism>
<feature type="compositionally biased region" description="Polar residues" evidence="1">
    <location>
        <begin position="435"/>
        <end position="444"/>
    </location>
</feature>
<protein>
    <recommendedName>
        <fullName evidence="4">Flavoprotein oxygenase</fullName>
    </recommendedName>
</protein>
<feature type="compositionally biased region" description="Basic and acidic residues" evidence="1">
    <location>
        <begin position="626"/>
        <end position="648"/>
    </location>
</feature>
<feature type="region of interest" description="Disordered" evidence="1">
    <location>
        <begin position="609"/>
        <end position="674"/>
    </location>
</feature>
<proteinExistence type="predicted"/>
<gene>
    <name evidence="2" type="ORF">SI65_08361</name>
</gene>
<feature type="region of interest" description="Disordered" evidence="1">
    <location>
        <begin position="1"/>
        <end position="34"/>
    </location>
</feature>
<dbReference type="EMBL" id="JXNT01000012">
    <property type="protein sequence ID" value="ODM16361.1"/>
    <property type="molecule type" value="Genomic_DNA"/>
</dbReference>
<name>A0A1E3B6D5_ASPCR</name>
<keyword evidence="3" id="KW-1185">Reference proteome</keyword>
<dbReference type="STRING" id="573508.A0A1E3B6D5"/>
<accession>A0A1E3B6D5</accession>
<evidence type="ECO:0000313" key="3">
    <source>
        <dbReference type="Proteomes" id="UP000094569"/>
    </source>
</evidence>
<comment type="caution">
    <text evidence="2">The sequence shown here is derived from an EMBL/GenBank/DDBJ whole genome shotgun (WGS) entry which is preliminary data.</text>
</comment>
<feature type="compositionally biased region" description="Basic and acidic residues" evidence="1">
    <location>
        <begin position="80"/>
        <end position="91"/>
    </location>
</feature>
<dbReference type="VEuPathDB" id="FungiDB:SI65_08361"/>